<name>A0A328DDM4_9ASTE</name>
<organism evidence="1 2">
    <name type="scientific">Cuscuta australis</name>
    <dbReference type="NCBI Taxonomy" id="267555"/>
    <lineage>
        <taxon>Eukaryota</taxon>
        <taxon>Viridiplantae</taxon>
        <taxon>Streptophyta</taxon>
        <taxon>Embryophyta</taxon>
        <taxon>Tracheophyta</taxon>
        <taxon>Spermatophyta</taxon>
        <taxon>Magnoliopsida</taxon>
        <taxon>eudicotyledons</taxon>
        <taxon>Gunneridae</taxon>
        <taxon>Pentapetalae</taxon>
        <taxon>asterids</taxon>
        <taxon>lamiids</taxon>
        <taxon>Solanales</taxon>
        <taxon>Convolvulaceae</taxon>
        <taxon>Cuscuteae</taxon>
        <taxon>Cuscuta</taxon>
        <taxon>Cuscuta subgen. Grammica</taxon>
        <taxon>Cuscuta sect. Cleistogrammica</taxon>
    </lineage>
</organism>
<evidence type="ECO:0000313" key="2">
    <source>
        <dbReference type="Proteomes" id="UP000249390"/>
    </source>
</evidence>
<proteinExistence type="predicted"/>
<evidence type="ECO:0000313" key="1">
    <source>
        <dbReference type="EMBL" id="RAL44022.1"/>
    </source>
</evidence>
<dbReference type="AlphaFoldDB" id="A0A328DDM4"/>
<dbReference type="EMBL" id="NQVE01000150">
    <property type="protein sequence ID" value="RAL44022.1"/>
    <property type="molecule type" value="Genomic_DNA"/>
</dbReference>
<keyword evidence="2" id="KW-1185">Reference proteome</keyword>
<gene>
    <name evidence="1" type="ORF">DM860_014159</name>
</gene>
<sequence>MKQERKLKPIFVLLKGGPQSTTHRALLQLKCVASSAVKSYKHICSARDLIASRTSRDLAFLFLTLRASFNNSASLLFSSSTSGFAVSLADHNFIEPKFRSLPEYKRLPSELSRKLPLSRCPAHLTLPQAAGKNHCDNSSGGNQESGAGFVLDSEDWKEAFEFR</sequence>
<comment type="caution">
    <text evidence="1">The sequence shown here is derived from an EMBL/GenBank/DDBJ whole genome shotgun (WGS) entry which is preliminary data.</text>
</comment>
<accession>A0A328DDM4</accession>
<protein>
    <submittedName>
        <fullName evidence="1">Uncharacterized protein</fullName>
    </submittedName>
</protein>
<reference evidence="1 2" key="1">
    <citation type="submission" date="2018-06" db="EMBL/GenBank/DDBJ databases">
        <title>The Genome of Cuscuta australis (Dodder) Provides Insight into the Evolution of Plant Parasitism.</title>
        <authorList>
            <person name="Liu H."/>
        </authorList>
    </citation>
    <scope>NUCLEOTIDE SEQUENCE [LARGE SCALE GENOMIC DNA]</scope>
    <source>
        <strain evidence="2">cv. Yunnan</strain>
        <tissue evidence="1">Vines</tissue>
    </source>
</reference>
<dbReference type="Proteomes" id="UP000249390">
    <property type="component" value="Unassembled WGS sequence"/>
</dbReference>